<dbReference type="Pfam" id="PF10187">
    <property type="entry name" value="FAM192A_Fyv6_N"/>
    <property type="match status" value="1"/>
</dbReference>
<proteinExistence type="predicted"/>
<evidence type="ECO:0000259" key="4">
    <source>
        <dbReference type="Pfam" id="PF10187"/>
    </source>
</evidence>
<comment type="subcellular location">
    <subcellularLocation>
        <location evidence="1">Nucleus</location>
    </subcellularLocation>
</comment>
<dbReference type="EMBL" id="JALJOV010002191">
    <property type="protein sequence ID" value="KAK9833252.1"/>
    <property type="molecule type" value="Genomic_DNA"/>
</dbReference>
<dbReference type="PANTHER" id="PTHR13495:SF0">
    <property type="entry name" value="PSME3-INTERACTING PROTEIN"/>
    <property type="match status" value="1"/>
</dbReference>
<dbReference type="AlphaFoldDB" id="A0AAW1RJ02"/>
<keyword evidence="2" id="KW-0539">Nucleus</keyword>
<dbReference type="Proteomes" id="UP001485043">
    <property type="component" value="Unassembled WGS sequence"/>
</dbReference>
<organism evidence="5 6">
    <name type="scientific">Apatococcus fuscideae</name>
    <dbReference type="NCBI Taxonomy" id="2026836"/>
    <lineage>
        <taxon>Eukaryota</taxon>
        <taxon>Viridiplantae</taxon>
        <taxon>Chlorophyta</taxon>
        <taxon>core chlorophytes</taxon>
        <taxon>Trebouxiophyceae</taxon>
        <taxon>Chlorellales</taxon>
        <taxon>Chlorellaceae</taxon>
        <taxon>Apatococcus</taxon>
    </lineage>
</organism>
<evidence type="ECO:0000256" key="3">
    <source>
        <dbReference type="SAM" id="MobiDB-lite"/>
    </source>
</evidence>
<gene>
    <name evidence="5" type="ORF">WJX84_008001</name>
</gene>
<dbReference type="PANTHER" id="PTHR13495">
    <property type="entry name" value="NEFA-INTERACTING NUCLEAR PROTEIN NIP30"/>
    <property type="match status" value="1"/>
</dbReference>
<evidence type="ECO:0000256" key="2">
    <source>
        <dbReference type="ARBA" id="ARBA00023242"/>
    </source>
</evidence>
<name>A0AAW1RJ02_9CHLO</name>
<dbReference type="InterPro" id="IPR019331">
    <property type="entry name" value="FAM192A/Fyv6_N"/>
</dbReference>
<accession>A0AAW1RJ02</accession>
<reference evidence="5 6" key="1">
    <citation type="journal article" date="2024" name="Nat. Commun.">
        <title>Phylogenomics reveals the evolutionary origins of lichenization in chlorophyte algae.</title>
        <authorList>
            <person name="Puginier C."/>
            <person name="Libourel C."/>
            <person name="Otte J."/>
            <person name="Skaloud P."/>
            <person name="Haon M."/>
            <person name="Grisel S."/>
            <person name="Petersen M."/>
            <person name="Berrin J.G."/>
            <person name="Delaux P.M."/>
            <person name="Dal Grande F."/>
            <person name="Keller J."/>
        </authorList>
    </citation>
    <scope>NUCLEOTIDE SEQUENCE [LARGE SCALE GENOMIC DNA]</scope>
    <source>
        <strain evidence="5 6">SAG 2523</strain>
    </source>
</reference>
<evidence type="ECO:0000313" key="6">
    <source>
        <dbReference type="Proteomes" id="UP001485043"/>
    </source>
</evidence>
<feature type="region of interest" description="Disordered" evidence="3">
    <location>
        <begin position="99"/>
        <end position="120"/>
    </location>
</feature>
<comment type="caution">
    <text evidence="5">The sequence shown here is derived from an EMBL/GenBank/DDBJ whole genome shotgun (WGS) entry which is preliminary data.</text>
</comment>
<dbReference type="GO" id="GO:0005634">
    <property type="term" value="C:nucleus"/>
    <property type="evidence" value="ECO:0007669"/>
    <property type="project" value="UniProtKB-SubCell"/>
</dbReference>
<evidence type="ECO:0000313" key="5">
    <source>
        <dbReference type="EMBL" id="KAK9833252.1"/>
    </source>
</evidence>
<feature type="domain" description="FAM192A/Fyv6 N-terminal" evidence="4">
    <location>
        <begin position="59"/>
        <end position="147"/>
    </location>
</feature>
<evidence type="ECO:0000256" key="1">
    <source>
        <dbReference type="ARBA" id="ARBA00004123"/>
    </source>
</evidence>
<feature type="region of interest" description="Disordered" evidence="3">
    <location>
        <begin position="155"/>
        <end position="189"/>
    </location>
</feature>
<keyword evidence="6" id="KW-1185">Reference proteome</keyword>
<sequence length="250" mass="27863">MADRAPVELVRVPQQEKLYEREAILGRDTTSVFPSEGVQQGFESQQSKDALGTGKFVTEAQLEEARQQGNSGLSNDAELPLRPLVEILKEAKEKKEEDFQAQWRQMKQGKNRPLDEDELEFLDRVRSQQRAKERLEREEDAAELDAYQLAVREAAERREAAARASAQSTELTQELPEAPDQSAAVSAHRYQAVQTKRRLHTPAVILKKGSLHSVVQSQPNQAVQTSQAGAGEPLANLLQQYSSGSSTNDD</sequence>
<protein>
    <recommendedName>
        <fullName evidence="4">FAM192A/Fyv6 N-terminal domain-containing protein</fullName>
    </recommendedName>
</protein>
<dbReference type="InterPro" id="IPR039845">
    <property type="entry name" value="FAM192A"/>
</dbReference>